<evidence type="ECO:0000256" key="1">
    <source>
        <dbReference type="SAM" id="MobiDB-lite"/>
    </source>
</evidence>
<name>A0AB39PIH6_9ACTN</name>
<reference evidence="3" key="1">
    <citation type="submission" date="2024-07" db="EMBL/GenBank/DDBJ databases">
        <authorList>
            <person name="Yu S.T."/>
        </authorList>
    </citation>
    <scope>NUCLEOTIDE SEQUENCE</scope>
    <source>
        <strain evidence="3">R21</strain>
    </source>
</reference>
<accession>A0AB39PIH6</accession>
<dbReference type="RefSeq" id="WP_369241161.1">
    <property type="nucleotide sequence ID" value="NZ_CP163435.1"/>
</dbReference>
<keyword evidence="2" id="KW-0732">Signal</keyword>
<feature type="signal peptide" evidence="2">
    <location>
        <begin position="1"/>
        <end position="23"/>
    </location>
</feature>
<organism evidence="3">
    <name type="scientific">Streptomyces sp. R21</name>
    <dbReference type="NCBI Taxonomy" id="3238627"/>
    <lineage>
        <taxon>Bacteria</taxon>
        <taxon>Bacillati</taxon>
        <taxon>Actinomycetota</taxon>
        <taxon>Actinomycetes</taxon>
        <taxon>Kitasatosporales</taxon>
        <taxon>Streptomycetaceae</taxon>
        <taxon>Streptomyces</taxon>
    </lineage>
</organism>
<sequence length="190" mass="18771">MRWRAGWWAVAGVVVLAACGASADGGSAGGPSGSRSPGPSSGTSATASASTSPSASGPASPNGQSPSLSATAPSPSPSGCASGHTEVTVSPGDPAELRLCARPGTMVSLVLRPRIDDKRWTAVLSSAPVFVLPSGWQVDADGTARVTLRCASTRAGAAKVTAMAKAPDVAGAARAAFTLDMVVVPYPKKQ</sequence>
<gene>
    <name evidence="3" type="ORF">AB5J56_41770</name>
</gene>
<dbReference type="EMBL" id="CP163435">
    <property type="protein sequence ID" value="XDQ30840.1"/>
    <property type="molecule type" value="Genomic_DNA"/>
</dbReference>
<feature type="chain" id="PRO_5044302305" evidence="2">
    <location>
        <begin position="24"/>
        <end position="190"/>
    </location>
</feature>
<dbReference type="AlphaFoldDB" id="A0AB39PIH6"/>
<evidence type="ECO:0000256" key="2">
    <source>
        <dbReference type="SAM" id="SignalP"/>
    </source>
</evidence>
<proteinExistence type="predicted"/>
<dbReference type="PROSITE" id="PS51257">
    <property type="entry name" value="PROKAR_LIPOPROTEIN"/>
    <property type="match status" value="1"/>
</dbReference>
<feature type="compositionally biased region" description="Low complexity" evidence="1">
    <location>
        <begin position="33"/>
        <end position="82"/>
    </location>
</feature>
<feature type="region of interest" description="Disordered" evidence="1">
    <location>
        <begin position="23"/>
        <end position="94"/>
    </location>
</feature>
<protein>
    <submittedName>
        <fullName evidence="3">Uncharacterized protein</fullName>
    </submittedName>
</protein>
<evidence type="ECO:0000313" key="3">
    <source>
        <dbReference type="EMBL" id="XDQ30840.1"/>
    </source>
</evidence>